<evidence type="ECO:0000256" key="1">
    <source>
        <dbReference type="SAM" id="MobiDB-lite"/>
    </source>
</evidence>
<feature type="compositionally biased region" description="Basic and acidic residues" evidence="1">
    <location>
        <begin position="148"/>
        <end position="165"/>
    </location>
</feature>
<organism evidence="3 4">
    <name type="scientific">Solea senegalensis</name>
    <name type="common">Senegalese sole</name>
    <dbReference type="NCBI Taxonomy" id="28829"/>
    <lineage>
        <taxon>Eukaryota</taxon>
        <taxon>Metazoa</taxon>
        <taxon>Chordata</taxon>
        <taxon>Craniata</taxon>
        <taxon>Vertebrata</taxon>
        <taxon>Euteleostomi</taxon>
        <taxon>Actinopterygii</taxon>
        <taxon>Neopterygii</taxon>
        <taxon>Teleostei</taxon>
        <taxon>Neoteleostei</taxon>
        <taxon>Acanthomorphata</taxon>
        <taxon>Carangaria</taxon>
        <taxon>Pleuronectiformes</taxon>
        <taxon>Pleuronectoidei</taxon>
        <taxon>Soleidae</taxon>
        <taxon>Solea</taxon>
    </lineage>
</organism>
<protein>
    <submittedName>
        <fullName evidence="3">Uncharacterized protein</fullName>
    </submittedName>
</protein>
<feature type="signal peptide" evidence="2">
    <location>
        <begin position="1"/>
        <end position="21"/>
    </location>
</feature>
<dbReference type="EMBL" id="JAGKHQ010000496">
    <property type="protein sequence ID" value="KAG7467793.1"/>
    <property type="molecule type" value="Genomic_DNA"/>
</dbReference>
<evidence type="ECO:0000313" key="4">
    <source>
        <dbReference type="Proteomes" id="UP000693946"/>
    </source>
</evidence>
<sequence length="165" mass="18040">MPPALSQQLLLLLLQLPQAHLQQKVGYGLNSTPKSLHRRNIGHLELMHLLKCASTQKRSKYHRMETHFFGGKQIRLNEQLSPCSSSSSSSVNFLVSAASDAASSGTNAAISATTATVAATGNRKRMKATQEVGKKRPPRLCGAAGTNRSERDHRRILDQRDGQVQ</sequence>
<proteinExistence type="predicted"/>
<evidence type="ECO:0000313" key="3">
    <source>
        <dbReference type="EMBL" id="KAG7467793.1"/>
    </source>
</evidence>
<keyword evidence="2" id="KW-0732">Signal</keyword>
<comment type="caution">
    <text evidence="3">The sequence shown here is derived from an EMBL/GenBank/DDBJ whole genome shotgun (WGS) entry which is preliminary data.</text>
</comment>
<gene>
    <name evidence="3" type="ORF">JOB18_000970</name>
</gene>
<keyword evidence="4" id="KW-1185">Reference proteome</keyword>
<name>A0AAV6PMU9_SOLSE</name>
<feature type="region of interest" description="Disordered" evidence="1">
    <location>
        <begin position="119"/>
        <end position="165"/>
    </location>
</feature>
<accession>A0AAV6PMU9</accession>
<dbReference type="Proteomes" id="UP000693946">
    <property type="component" value="Unassembled WGS sequence"/>
</dbReference>
<evidence type="ECO:0000256" key="2">
    <source>
        <dbReference type="SAM" id="SignalP"/>
    </source>
</evidence>
<feature type="non-terminal residue" evidence="3">
    <location>
        <position position="165"/>
    </location>
</feature>
<dbReference type="AlphaFoldDB" id="A0AAV6PMU9"/>
<feature type="chain" id="PRO_5043496099" evidence="2">
    <location>
        <begin position="22"/>
        <end position="165"/>
    </location>
</feature>
<reference evidence="3 4" key="1">
    <citation type="journal article" date="2021" name="Sci. Rep.">
        <title>Chromosome anchoring in Senegalese sole (Solea senegalensis) reveals sex-associated markers and genome rearrangements in flatfish.</title>
        <authorList>
            <person name="Guerrero-Cozar I."/>
            <person name="Gomez-Garrido J."/>
            <person name="Berbel C."/>
            <person name="Martinez-Blanch J.F."/>
            <person name="Alioto T."/>
            <person name="Claros M.G."/>
            <person name="Gagnaire P.A."/>
            <person name="Manchado M."/>
        </authorList>
    </citation>
    <scope>NUCLEOTIDE SEQUENCE [LARGE SCALE GENOMIC DNA]</scope>
    <source>
        <strain evidence="3">Sse05_10M</strain>
    </source>
</reference>